<dbReference type="GO" id="GO:0017129">
    <property type="term" value="F:triglyceride binding"/>
    <property type="evidence" value="ECO:0007669"/>
    <property type="project" value="TreeGrafter"/>
</dbReference>
<evidence type="ECO:0000256" key="4">
    <source>
        <dbReference type="PIRNR" id="PIRNR037185"/>
    </source>
</evidence>
<protein>
    <recommendedName>
        <fullName evidence="4">Cholesteryl ester transfer protein</fullName>
    </recommendedName>
</protein>
<dbReference type="GO" id="GO:0008203">
    <property type="term" value="P:cholesterol metabolic process"/>
    <property type="evidence" value="ECO:0007669"/>
    <property type="project" value="UniProtKB-UniRule"/>
</dbReference>
<dbReference type="GO" id="GO:0005548">
    <property type="term" value="F:phospholipid transporter activity"/>
    <property type="evidence" value="ECO:0007669"/>
    <property type="project" value="TreeGrafter"/>
</dbReference>
<dbReference type="GO" id="GO:0034372">
    <property type="term" value="P:very-low-density lipoprotein particle remodeling"/>
    <property type="evidence" value="ECO:0007669"/>
    <property type="project" value="UniProtKB-UniRule"/>
</dbReference>
<dbReference type="GO" id="GO:0006641">
    <property type="term" value="P:triglyceride metabolic process"/>
    <property type="evidence" value="ECO:0007669"/>
    <property type="project" value="TreeGrafter"/>
</dbReference>
<dbReference type="Ensembl" id="ENSACIT00000010364.1">
    <property type="protein sequence ID" value="ENSACIP00000010068.1"/>
    <property type="gene ID" value="ENSACIG00000007874.1"/>
</dbReference>
<feature type="domain" description="Lipid-binding serum glycoprotein N-terminal" evidence="6">
    <location>
        <begin position="23"/>
        <end position="249"/>
    </location>
</feature>
<dbReference type="GO" id="GO:0034197">
    <property type="term" value="P:triglyceride transport"/>
    <property type="evidence" value="ECO:0007669"/>
    <property type="project" value="UniProtKB-UniRule"/>
</dbReference>
<dbReference type="AlphaFoldDB" id="A0A3Q0RJM0"/>
<keyword evidence="2 4" id="KW-0964">Secreted</keyword>
<keyword evidence="4" id="KW-0443">Lipid metabolism</keyword>
<keyword evidence="4" id="KW-0153">Cholesterol metabolism</keyword>
<dbReference type="Pfam" id="PF01273">
    <property type="entry name" value="LBP_BPI_CETP"/>
    <property type="match status" value="1"/>
</dbReference>
<evidence type="ECO:0000256" key="5">
    <source>
        <dbReference type="PIRSR" id="PIRSR037185-50"/>
    </source>
</evidence>
<dbReference type="PIRSF" id="PIRSF037185">
    <property type="entry name" value="Cholesteryl_ester_transf"/>
    <property type="match status" value="1"/>
</dbReference>
<keyword evidence="3" id="KW-0325">Glycoprotein</keyword>
<dbReference type="InterPro" id="IPR017130">
    <property type="entry name" value="Cholesteryl_ester_transfer"/>
</dbReference>
<dbReference type="GO" id="GO:0043691">
    <property type="term" value="P:reverse cholesterol transport"/>
    <property type="evidence" value="ECO:0007669"/>
    <property type="project" value="InterPro"/>
</dbReference>
<comment type="subcellular location">
    <subcellularLocation>
        <location evidence="4">Secreted</location>
    </subcellularLocation>
    <text evidence="4">Secreted in plasma.</text>
</comment>
<dbReference type="GO" id="GO:0015485">
    <property type="term" value="F:cholesterol binding"/>
    <property type="evidence" value="ECO:0007669"/>
    <property type="project" value="TreeGrafter"/>
</dbReference>
<accession>A0A3Q0RJM0</accession>
<dbReference type="GO" id="GO:0034364">
    <property type="term" value="C:high-density lipoprotein particle"/>
    <property type="evidence" value="ECO:0007669"/>
    <property type="project" value="UniProtKB-UniRule"/>
</dbReference>
<dbReference type="GO" id="GO:0042632">
    <property type="term" value="P:cholesterol homeostasis"/>
    <property type="evidence" value="ECO:0007669"/>
    <property type="project" value="TreeGrafter"/>
</dbReference>
<dbReference type="InterPro" id="IPR017942">
    <property type="entry name" value="Lipid-bd_serum_glycop_N"/>
</dbReference>
<dbReference type="InterPro" id="IPR017943">
    <property type="entry name" value="Bactericidal_perm-incr_a/b_dom"/>
</dbReference>
<evidence type="ECO:0000256" key="1">
    <source>
        <dbReference type="ARBA" id="ARBA00007292"/>
    </source>
</evidence>
<evidence type="ECO:0000256" key="3">
    <source>
        <dbReference type="ARBA" id="ARBA00023180"/>
    </source>
</evidence>
<dbReference type="GO" id="GO:0031210">
    <property type="term" value="F:phosphatidylcholine binding"/>
    <property type="evidence" value="ECO:0007669"/>
    <property type="project" value="TreeGrafter"/>
</dbReference>
<dbReference type="GO" id="GO:0034374">
    <property type="term" value="P:low-density lipoprotein particle remodeling"/>
    <property type="evidence" value="ECO:0007669"/>
    <property type="project" value="TreeGrafter"/>
</dbReference>
<dbReference type="Proteomes" id="UP000261340">
    <property type="component" value="Unplaced"/>
</dbReference>
<dbReference type="GO" id="GO:0120020">
    <property type="term" value="F:cholesterol transfer activity"/>
    <property type="evidence" value="ECO:0007669"/>
    <property type="project" value="InterPro"/>
</dbReference>
<keyword evidence="4" id="KW-0813">Transport</keyword>
<evidence type="ECO:0000256" key="2">
    <source>
        <dbReference type="ARBA" id="ARBA00022525"/>
    </source>
</evidence>
<keyword evidence="4" id="KW-0445">Lipid transport</keyword>
<dbReference type="SUPFAM" id="SSF55394">
    <property type="entry name" value="Bactericidal permeability-increasing protein, BPI"/>
    <property type="match status" value="2"/>
</dbReference>
<dbReference type="OMA" id="WFSDHVL"/>
<evidence type="ECO:0000313" key="8">
    <source>
        <dbReference type="Proteomes" id="UP000261340"/>
    </source>
</evidence>
<dbReference type="PANTHER" id="PTHR47616">
    <property type="entry name" value="CHOLESTERYL ESTER TRANSFER PROTEIN"/>
    <property type="match status" value="1"/>
</dbReference>
<keyword evidence="4" id="KW-1207">Sterol metabolism</keyword>
<evidence type="ECO:0000313" key="7">
    <source>
        <dbReference type="Ensembl" id="ENSACIP00000010068.1"/>
    </source>
</evidence>
<dbReference type="Gene3D" id="3.15.10.10">
    <property type="entry name" value="Bactericidal permeability-increasing protein, domain 1"/>
    <property type="match status" value="1"/>
</dbReference>
<dbReference type="SMART" id="SM00328">
    <property type="entry name" value="BPI1"/>
    <property type="match status" value="1"/>
</dbReference>
<dbReference type="PANTHER" id="PTHR47616:SF1">
    <property type="entry name" value="CHOLESTERYL ESTER TRANSFER PROTEIN"/>
    <property type="match status" value="1"/>
</dbReference>
<dbReference type="GO" id="GO:0046470">
    <property type="term" value="P:phosphatidylcholine metabolic process"/>
    <property type="evidence" value="ECO:0007669"/>
    <property type="project" value="TreeGrafter"/>
</dbReference>
<keyword evidence="4" id="KW-0753">Steroid metabolism</keyword>
<keyword evidence="5" id="KW-1015">Disulfide bond</keyword>
<reference evidence="7" key="1">
    <citation type="submission" date="2025-08" db="UniProtKB">
        <authorList>
            <consortium name="Ensembl"/>
        </authorList>
    </citation>
    <scope>IDENTIFICATION</scope>
</reference>
<name>A0A3Q0RJM0_AMPCI</name>
<keyword evidence="8" id="KW-1185">Reference proteome</keyword>
<organism evidence="7 8">
    <name type="scientific">Amphilophus citrinellus</name>
    <name type="common">Midas cichlid</name>
    <name type="synonym">Cichlasoma citrinellum</name>
    <dbReference type="NCBI Taxonomy" id="61819"/>
    <lineage>
        <taxon>Eukaryota</taxon>
        <taxon>Metazoa</taxon>
        <taxon>Chordata</taxon>
        <taxon>Craniata</taxon>
        <taxon>Vertebrata</taxon>
        <taxon>Euteleostomi</taxon>
        <taxon>Actinopterygii</taxon>
        <taxon>Neopterygii</taxon>
        <taxon>Teleostei</taxon>
        <taxon>Neoteleostei</taxon>
        <taxon>Acanthomorphata</taxon>
        <taxon>Ovalentaria</taxon>
        <taxon>Cichlomorphae</taxon>
        <taxon>Cichliformes</taxon>
        <taxon>Cichlidae</taxon>
        <taxon>New World cichlids</taxon>
        <taxon>Cichlasomatinae</taxon>
        <taxon>Heroini</taxon>
        <taxon>Amphilophus</taxon>
    </lineage>
</organism>
<dbReference type="Gene3D" id="3.15.20.10">
    <property type="entry name" value="Bactericidal permeability-increasing protein, domain 2"/>
    <property type="match status" value="1"/>
</dbReference>
<sequence length="463" mass="51802">MCRLVCCLQDPVSAYRSTGVVCRLTYPAAVVLNQKTTKVIEAAFQHARYPSVKGEKSLLFAGKVTYGLDNLEIHNLSIGRSAFELRPGEGIAMEISNVSAVFRGTIQYGYGSWLVNVAHSVDFEVDSQIDLGINPKLYCGDGKVAADTTDCYLTFHKLRLHLQGDKEPNWLKKLFTDFITLTVKLVIKGQICKEINKAANILADFIQERAEQFVRDGDISVDIGLTAAPVITANYIESYHKGLTNYNNTVSVINESVFHPSQLTENRMLYFWVSDQFLNPILNAAHRDGRFQLNISGEQVTVRTEDIILSCAQCLLESASPQLTVWSSSVPHLKISTLGVSVWVQASGQLRCDSQSTPILSFQTVRFHSVAAARHEGDRKQRLLWTYQLPVHILRQEAVAKIGTPKVLSVLGAELTRLLDKQGLYLFDLFNPEVLPRDGFVLIQMDFGFPHHLLVEFLKKTLQ</sequence>
<feature type="disulfide bond" evidence="5">
    <location>
        <begin position="151"/>
        <end position="192"/>
    </location>
</feature>
<dbReference type="CDD" id="cd00025">
    <property type="entry name" value="BPI1"/>
    <property type="match status" value="1"/>
</dbReference>
<reference evidence="7" key="2">
    <citation type="submission" date="2025-09" db="UniProtKB">
        <authorList>
            <consortium name="Ensembl"/>
        </authorList>
    </citation>
    <scope>IDENTIFICATION</scope>
</reference>
<proteinExistence type="inferred from homology"/>
<evidence type="ECO:0000259" key="6">
    <source>
        <dbReference type="SMART" id="SM00328"/>
    </source>
</evidence>
<dbReference type="GO" id="GO:0055091">
    <property type="term" value="P:phospholipid homeostasis"/>
    <property type="evidence" value="ECO:0007669"/>
    <property type="project" value="TreeGrafter"/>
</dbReference>
<comment type="function">
    <text evidence="4">Involved in the transfer of neutral lipids, including cholesteryl ester and triglyceride, among lipoprotein particles. Allows the net movement of cholesteryl ester from high density lipoproteins/HDL to triglyceride-rich very low density lipoproteins/VLDL, and the equimolar transport of triglyceride from VLDL to HDL.</text>
</comment>
<dbReference type="STRING" id="61819.ENSACIP00000010068"/>
<dbReference type="GO" id="GO:0034375">
    <property type="term" value="P:high-density lipoprotein particle remodeling"/>
    <property type="evidence" value="ECO:0007669"/>
    <property type="project" value="UniProtKB-UniRule"/>
</dbReference>
<comment type="similarity">
    <text evidence="1 4">Belongs to the BPI/LBP/Plunc superfamily. BPI/LBP family.</text>
</comment>
<dbReference type="GO" id="GO:0070328">
    <property type="term" value="P:triglyceride homeostasis"/>
    <property type="evidence" value="ECO:0007669"/>
    <property type="project" value="TreeGrafter"/>
</dbReference>
<dbReference type="GeneTree" id="ENSGT01100000263546"/>